<evidence type="ECO:0000313" key="2">
    <source>
        <dbReference type="Proteomes" id="UP000001542"/>
    </source>
</evidence>
<accession>A2FFT9</accession>
<dbReference type="RefSeq" id="XP_001309168.1">
    <property type="nucleotide sequence ID" value="XM_001309167.1"/>
</dbReference>
<dbReference type="InParanoid" id="A2FFT9"/>
<dbReference type="GO" id="GO:0008139">
    <property type="term" value="F:nuclear localization sequence binding"/>
    <property type="evidence" value="ECO:0000318"/>
    <property type="project" value="GO_Central"/>
</dbReference>
<dbReference type="VEuPathDB" id="TrichDB:TVAG_022210"/>
<sequence length="432" mass="49399">MDSEYKDSLLEKHSSLLITENPECEEYMALSDEELIQNFVYAIDNCCPDLISRISQLKCAVQKGRILNCPLFDELSILQILKDIILTWMTIPIKDIASEIVCMCFFYLPLTKLTIFLNSCFFHELYVACNHNHLYAFKLYGKIATYVKEAREYLFETCGVQAILESYRPDQKHYSESVMWLICCCCTIDTPSYPIILDFLMENLESTDTLTPKILFSITYAIYYICKNGHGPEIYNHPRFSQDFISHIFSILNPDATVNFLQALNYITVQTEGAFQLPTLHLINLLRSEEKQVSNAAVFFITNAIRLNKNTSATLIDESFLEAISDILNEDPIFVRVGALKILEEIAVDVDPTKIILLLPQLFQFVPDGTLESTKLALNIIYTSLSACSDQNLLEEVKNKIIEDDGVESLNECLDIPEVESMAEMILKFFEE</sequence>
<dbReference type="SMR" id="A2FFT9"/>
<protein>
    <submittedName>
        <fullName evidence="1">Uncharacterized protein</fullName>
    </submittedName>
</protein>
<dbReference type="EMBL" id="DS113768">
    <property type="protein sequence ID" value="EAX96238.1"/>
    <property type="molecule type" value="Genomic_DNA"/>
</dbReference>
<dbReference type="Gene3D" id="1.25.10.10">
    <property type="entry name" value="Leucine-rich Repeat Variant"/>
    <property type="match status" value="1"/>
</dbReference>
<dbReference type="KEGG" id="tva:4754007"/>
<organism evidence="1 2">
    <name type="scientific">Trichomonas vaginalis (strain ATCC PRA-98 / G3)</name>
    <dbReference type="NCBI Taxonomy" id="412133"/>
    <lineage>
        <taxon>Eukaryota</taxon>
        <taxon>Metamonada</taxon>
        <taxon>Parabasalia</taxon>
        <taxon>Trichomonadida</taxon>
        <taxon>Trichomonadidae</taxon>
        <taxon>Trichomonas</taxon>
    </lineage>
</organism>
<dbReference type="GO" id="GO:0061608">
    <property type="term" value="F:nuclear import signal receptor activity"/>
    <property type="evidence" value="ECO:0000318"/>
    <property type="project" value="GO_Central"/>
</dbReference>
<reference evidence="1" key="1">
    <citation type="submission" date="2006-10" db="EMBL/GenBank/DDBJ databases">
        <authorList>
            <person name="Amadeo P."/>
            <person name="Zhao Q."/>
            <person name="Wortman J."/>
            <person name="Fraser-Liggett C."/>
            <person name="Carlton J."/>
        </authorList>
    </citation>
    <scope>NUCLEOTIDE SEQUENCE</scope>
    <source>
        <strain evidence="1">G3</strain>
    </source>
</reference>
<dbReference type="SUPFAM" id="SSF48371">
    <property type="entry name" value="ARM repeat"/>
    <property type="match status" value="1"/>
</dbReference>
<dbReference type="InterPro" id="IPR011989">
    <property type="entry name" value="ARM-like"/>
</dbReference>
<dbReference type="InterPro" id="IPR016024">
    <property type="entry name" value="ARM-type_fold"/>
</dbReference>
<keyword evidence="2" id="KW-1185">Reference proteome</keyword>
<name>A2FFT9_TRIV3</name>
<dbReference type="Proteomes" id="UP000001542">
    <property type="component" value="Unassembled WGS sequence"/>
</dbReference>
<proteinExistence type="predicted"/>
<dbReference type="AlphaFoldDB" id="A2FFT9"/>
<evidence type="ECO:0000313" key="1">
    <source>
        <dbReference type="EMBL" id="EAX96238.1"/>
    </source>
</evidence>
<gene>
    <name evidence="1" type="ORF">TVAG_022210</name>
</gene>
<reference evidence="1" key="2">
    <citation type="journal article" date="2007" name="Science">
        <title>Draft genome sequence of the sexually transmitted pathogen Trichomonas vaginalis.</title>
        <authorList>
            <person name="Carlton J.M."/>
            <person name="Hirt R.P."/>
            <person name="Silva J.C."/>
            <person name="Delcher A.L."/>
            <person name="Schatz M."/>
            <person name="Zhao Q."/>
            <person name="Wortman J.R."/>
            <person name="Bidwell S.L."/>
            <person name="Alsmark U.C.M."/>
            <person name="Besteiro S."/>
            <person name="Sicheritz-Ponten T."/>
            <person name="Noel C.J."/>
            <person name="Dacks J.B."/>
            <person name="Foster P.G."/>
            <person name="Simillion C."/>
            <person name="Van de Peer Y."/>
            <person name="Miranda-Saavedra D."/>
            <person name="Barton G.J."/>
            <person name="Westrop G.D."/>
            <person name="Mueller S."/>
            <person name="Dessi D."/>
            <person name="Fiori P.L."/>
            <person name="Ren Q."/>
            <person name="Paulsen I."/>
            <person name="Zhang H."/>
            <person name="Bastida-Corcuera F.D."/>
            <person name="Simoes-Barbosa A."/>
            <person name="Brown M.T."/>
            <person name="Hayes R.D."/>
            <person name="Mukherjee M."/>
            <person name="Okumura C.Y."/>
            <person name="Schneider R."/>
            <person name="Smith A.J."/>
            <person name="Vanacova S."/>
            <person name="Villalvazo M."/>
            <person name="Haas B.J."/>
            <person name="Pertea M."/>
            <person name="Feldblyum T.V."/>
            <person name="Utterback T.R."/>
            <person name="Shu C.L."/>
            <person name="Osoegawa K."/>
            <person name="de Jong P.J."/>
            <person name="Hrdy I."/>
            <person name="Horvathova L."/>
            <person name="Zubacova Z."/>
            <person name="Dolezal P."/>
            <person name="Malik S.B."/>
            <person name="Logsdon J.M. Jr."/>
            <person name="Henze K."/>
            <person name="Gupta A."/>
            <person name="Wang C.C."/>
            <person name="Dunne R.L."/>
            <person name="Upcroft J.A."/>
            <person name="Upcroft P."/>
            <person name="White O."/>
            <person name="Salzberg S.L."/>
            <person name="Tang P."/>
            <person name="Chiu C.-H."/>
            <person name="Lee Y.-S."/>
            <person name="Embley T.M."/>
            <person name="Coombs G.H."/>
            <person name="Mottram J.C."/>
            <person name="Tachezy J."/>
            <person name="Fraser-Liggett C.M."/>
            <person name="Johnson P.J."/>
        </authorList>
    </citation>
    <scope>NUCLEOTIDE SEQUENCE [LARGE SCALE GENOMIC DNA]</scope>
    <source>
        <strain evidence="1">G3</strain>
    </source>
</reference>
<dbReference type="GO" id="GO:0006607">
    <property type="term" value="P:NLS-bearing protein import into nucleus"/>
    <property type="evidence" value="ECO:0000318"/>
    <property type="project" value="GO_Central"/>
</dbReference>
<dbReference type="GO" id="GO:0005634">
    <property type="term" value="C:nucleus"/>
    <property type="evidence" value="ECO:0000318"/>
    <property type="project" value="GO_Central"/>
</dbReference>
<dbReference type="VEuPathDB" id="TrichDB:TVAGG3_0558070"/>